<protein>
    <submittedName>
        <fullName evidence="2">Metal-dependent hydrolase</fullName>
    </submittedName>
</protein>
<evidence type="ECO:0000259" key="1">
    <source>
        <dbReference type="Pfam" id="PF01863"/>
    </source>
</evidence>
<keyword evidence="2" id="KW-0378">Hydrolase</keyword>
<proteinExistence type="predicted"/>
<accession>A0ABU0M6S8</accession>
<dbReference type="EMBL" id="JAUSWJ010000001">
    <property type="protein sequence ID" value="MDQ0516666.1"/>
    <property type="molecule type" value="Genomic_DNA"/>
</dbReference>
<gene>
    <name evidence="2" type="ORF">QO015_002279</name>
</gene>
<dbReference type="Proteomes" id="UP001223743">
    <property type="component" value="Unassembled WGS sequence"/>
</dbReference>
<dbReference type="CDD" id="cd07344">
    <property type="entry name" value="M48_yhfN_like"/>
    <property type="match status" value="1"/>
</dbReference>
<feature type="domain" description="YgjP-like metallopeptidase" evidence="1">
    <location>
        <begin position="46"/>
        <end position="244"/>
    </location>
</feature>
<organism evidence="2 3">
    <name type="scientific">Kaistia geumhonensis</name>
    <dbReference type="NCBI Taxonomy" id="410839"/>
    <lineage>
        <taxon>Bacteria</taxon>
        <taxon>Pseudomonadati</taxon>
        <taxon>Pseudomonadota</taxon>
        <taxon>Alphaproteobacteria</taxon>
        <taxon>Hyphomicrobiales</taxon>
        <taxon>Kaistiaceae</taxon>
        <taxon>Kaistia</taxon>
    </lineage>
</organism>
<dbReference type="PANTHER" id="PTHR30399">
    <property type="entry name" value="UNCHARACTERIZED PROTEIN YGJP"/>
    <property type="match status" value="1"/>
</dbReference>
<dbReference type="Gene3D" id="3.30.2010.10">
    <property type="entry name" value="Metalloproteases ('zincins'), catalytic domain"/>
    <property type="match status" value="1"/>
</dbReference>
<dbReference type="GO" id="GO:0016787">
    <property type="term" value="F:hydrolase activity"/>
    <property type="evidence" value="ECO:0007669"/>
    <property type="project" value="UniProtKB-KW"/>
</dbReference>
<name>A0ABU0M6S8_9HYPH</name>
<evidence type="ECO:0000313" key="2">
    <source>
        <dbReference type="EMBL" id="MDQ0516666.1"/>
    </source>
</evidence>
<dbReference type="PANTHER" id="PTHR30399:SF1">
    <property type="entry name" value="UTP PYROPHOSPHATASE"/>
    <property type="match status" value="1"/>
</dbReference>
<dbReference type="InterPro" id="IPR053136">
    <property type="entry name" value="UTP_pyrophosphatase-like"/>
</dbReference>
<dbReference type="Pfam" id="PF01863">
    <property type="entry name" value="YgjP-like"/>
    <property type="match status" value="1"/>
</dbReference>
<keyword evidence="3" id="KW-1185">Reference proteome</keyword>
<evidence type="ECO:0000313" key="3">
    <source>
        <dbReference type="Proteomes" id="UP001223743"/>
    </source>
</evidence>
<comment type="caution">
    <text evidence="2">The sequence shown here is derived from an EMBL/GenBank/DDBJ whole genome shotgun (WGS) entry which is preliminary data.</text>
</comment>
<dbReference type="RefSeq" id="WP_266279313.1">
    <property type="nucleotide sequence ID" value="NZ_JAPKNF010000001.1"/>
</dbReference>
<dbReference type="InterPro" id="IPR002725">
    <property type="entry name" value="YgjP-like_metallopeptidase"/>
</dbReference>
<reference evidence="2 3" key="1">
    <citation type="submission" date="2023-07" db="EMBL/GenBank/DDBJ databases">
        <title>Genomic Encyclopedia of Type Strains, Phase IV (KMG-IV): sequencing the most valuable type-strain genomes for metagenomic binning, comparative biology and taxonomic classification.</title>
        <authorList>
            <person name="Goeker M."/>
        </authorList>
    </citation>
    <scope>NUCLEOTIDE SEQUENCE [LARGE SCALE GENOMIC DNA]</scope>
    <source>
        <strain evidence="2 3">B1-1</strain>
    </source>
</reference>
<sequence>MGFFSRQPPRLAAGAARPDHCQVTIDGAAVRVVLNWSARASRYTLRVAGSVREPVMTIPARGSLAEAKRFLERHSGWLKARLDALPEAKPLADGGSVPLRGVPHAIRHVGGRGLVHVEGEGGDNGATLLVPGDAGHLQRRVIDFLKREARADFEAATARHAAALGVRVKAIRLGDPASRWGSCSTSGTISYSWRVVMAPPSVLDYLVAHEVAHLREMNHSPRFWKLVRALCPGMDAAKAWLARHGAGLHAVGAGPP</sequence>